<keyword evidence="3" id="KW-0812">Transmembrane</keyword>
<organism evidence="6 7">
    <name type="scientific">Acidilutibacter cellobiosedens</name>
    <dbReference type="NCBI Taxonomy" id="2507161"/>
    <lineage>
        <taxon>Bacteria</taxon>
        <taxon>Bacillati</taxon>
        <taxon>Bacillota</taxon>
        <taxon>Tissierellia</taxon>
        <taxon>Tissierellales</taxon>
        <taxon>Acidilutibacteraceae</taxon>
        <taxon>Acidilutibacter</taxon>
    </lineage>
</organism>
<dbReference type="OrthoDB" id="9809488at2"/>
<dbReference type="Pfam" id="PF01551">
    <property type="entry name" value="Peptidase_M23"/>
    <property type="match status" value="1"/>
</dbReference>
<evidence type="ECO:0000259" key="4">
    <source>
        <dbReference type="PROSITE" id="PS51109"/>
    </source>
</evidence>
<dbReference type="KEGG" id="spoa:EQM13_17850"/>
<evidence type="ECO:0000256" key="2">
    <source>
        <dbReference type="SAM" id="Coils"/>
    </source>
</evidence>
<dbReference type="SUPFAM" id="SSF51261">
    <property type="entry name" value="Duplicated hybrid motif"/>
    <property type="match status" value="1"/>
</dbReference>
<dbReference type="InterPro" id="IPR016047">
    <property type="entry name" value="M23ase_b-sheet_dom"/>
</dbReference>
<dbReference type="PROSITE" id="PS51782">
    <property type="entry name" value="LYSM"/>
    <property type="match status" value="1"/>
</dbReference>
<dbReference type="GO" id="GO:0004222">
    <property type="term" value="F:metalloendopeptidase activity"/>
    <property type="evidence" value="ECO:0007669"/>
    <property type="project" value="TreeGrafter"/>
</dbReference>
<gene>
    <name evidence="6" type="ORF">EQM13_17850</name>
</gene>
<keyword evidence="3" id="KW-0472">Membrane</keyword>
<dbReference type="SMART" id="SM00257">
    <property type="entry name" value="LysM"/>
    <property type="match status" value="1"/>
</dbReference>
<sequence>MEDPNRFKDSNILKEKWIFFLDKLKGLKNLTINKISGSVNNLKDRTNNIKFKDDLKRKFNIKKFNIRHISLKKVLPIFMVIVISTFGLTIYKINEVRTRAYAVYLGEDKIGTVRTKEEVSDIMNEIQNKLQNTYNMDVLINKDLDFQNVHSKDKELSSHDDLRKAINSKLTFLVGGYALLINEKEVGVLKSKQEAENIIKRFKESFNNAKNENSNIEKINLLENVKTTKVMTFMPQIKTEDEVLAVIEKGTDEVKEHIVEAGESYWTIAKEYNMTVDNLIKANPGVDPEKVYPGDKVNLIVPKPLLTAVTVEEVNYTESLNYDTKIELNSSMYKNEKKTKVEGKEGKSQVVAQIIKHNGVEVEKKIIKEEVIEKPLDEVIVKGTKEVPKTIATGVFRLPTRGFISSRYGMRNGRMHKGVDLAAKTGTSIVAADGGKVTFSGYSGDYGNLIIINHGNGYITKYGHCSKLLVKKGDKVYKGQKIAQVGSTGRTTGPHLHFEVLKNGVNKNPLNYLN</sequence>
<dbReference type="InterPro" id="IPR011098">
    <property type="entry name" value="G5_dom"/>
</dbReference>
<dbReference type="PANTHER" id="PTHR21666">
    <property type="entry name" value="PEPTIDASE-RELATED"/>
    <property type="match status" value="1"/>
</dbReference>
<dbReference type="InterPro" id="IPR050570">
    <property type="entry name" value="Cell_wall_metabolism_enzyme"/>
</dbReference>
<name>A0A410QGU1_9FIRM</name>
<evidence type="ECO:0000256" key="1">
    <source>
        <dbReference type="ARBA" id="ARBA00022729"/>
    </source>
</evidence>
<protein>
    <submittedName>
        <fullName evidence="6">LysM peptidoglycan-binding domain-containing protein</fullName>
    </submittedName>
</protein>
<feature type="domain" description="LysM" evidence="5">
    <location>
        <begin position="255"/>
        <end position="299"/>
    </location>
</feature>
<dbReference type="SMART" id="SM01208">
    <property type="entry name" value="G5"/>
    <property type="match status" value="1"/>
</dbReference>
<dbReference type="InterPro" id="IPR036779">
    <property type="entry name" value="LysM_dom_sf"/>
</dbReference>
<evidence type="ECO:0000313" key="6">
    <source>
        <dbReference type="EMBL" id="QAT63293.1"/>
    </source>
</evidence>
<accession>A0A410QGU1</accession>
<keyword evidence="7" id="KW-1185">Reference proteome</keyword>
<dbReference type="Pfam" id="PF07501">
    <property type="entry name" value="G5"/>
    <property type="match status" value="1"/>
</dbReference>
<dbReference type="EMBL" id="CP035282">
    <property type="protein sequence ID" value="QAT63293.1"/>
    <property type="molecule type" value="Genomic_DNA"/>
</dbReference>
<dbReference type="Proteomes" id="UP000287969">
    <property type="component" value="Chromosome"/>
</dbReference>
<keyword evidence="2" id="KW-0175">Coiled coil</keyword>
<feature type="transmembrane region" description="Helical" evidence="3">
    <location>
        <begin position="74"/>
        <end position="91"/>
    </location>
</feature>
<dbReference type="CDD" id="cd00118">
    <property type="entry name" value="LysM"/>
    <property type="match status" value="1"/>
</dbReference>
<dbReference type="PANTHER" id="PTHR21666:SF270">
    <property type="entry name" value="MUREIN HYDROLASE ACTIVATOR ENVC"/>
    <property type="match status" value="1"/>
</dbReference>
<dbReference type="AlphaFoldDB" id="A0A410QGU1"/>
<keyword evidence="3" id="KW-1133">Transmembrane helix</keyword>
<reference evidence="7" key="1">
    <citation type="submission" date="2019-01" db="EMBL/GenBank/DDBJ databases">
        <title>Draft genomes of a novel of Sporanaerobacter strains.</title>
        <authorList>
            <person name="Ma S."/>
        </authorList>
    </citation>
    <scope>NUCLEOTIDE SEQUENCE [LARGE SCALE GENOMIC DNA]</scope>
    <source>
        <strain evidence="7">NJN-17</strain>
    </source>
</reference>
<dbReference type="PROSITE" id="PS51109">
    <property type="entry name" value="G5"/>
    <property type="match status" value="1"/>
</dbReference>
<evidence type="ECO:0000259" key="5">
    <source>
        <dbReference type="PROSITE" id="PS51782"/>
    </source>
</evidence>
<dbReference type="Gene3D" id="2.20.230.10">
    <property type="entry name" value="Resuscitation-promoting factor rpfb"/>
    <property type="match status" value="1"/>
</dbReference>
<feature type="domain" description="G5" evidence="4">
    <location>
        <begin position="306"/>
        <end position="386"/>
    </location>
</feature>
<dbReference type="Gene3D" id="2.70.70.10">
    <property type="entry name" value="Glucose Permease (Domain IIA)"/>
    <property type="match status" value="1"/>
</dbReference>
<dbReference type="InterPro" id="IPR018392">
    <property type="entry name" value="LysM"/>
</dbReference>
<dbReference type="CDD" id="cd12797">
    <property type="entry name" value="M23_peptidase"/>
    <property type="match status" value="1"/>
</dbReference>
<keyword evidence="1" id="KW-0732">Signal</keyword>
<evidence type="ECO:0000313" key="7">
    <source>
        <dbReference type="Proteomes" id="UP000287969"/>
    </source>
</evidence>
<dbReference type="Pfam" id="PF01476">
    <property type="entry name" value="LysM"/>
    <property type="match status" value="1"/>
</dbReference>
<dbReference type="Gene3D" id="3.10.350.10">
    <property type="entry name" value="LysM domain"/>
    <property type="match status" value="1"/>
</dbReference>
<dbReference type="RefSeq" id="WP_128753403.1">
    <property type="nucleotide sequence ID" value="NZ_CP035282.1"/>
</dbReference>
<evidence type="ECO:0000256" key="3">
    <source>
        <dbReference type="SAM" id="Phobius"/>
    </source>
</evidence>
<proteinExistence type="predicted"/>
<dbReference type="InterPro" id="IPR011055">
    <property type="entry name" value="Dup_hybrid_motif"/>
</dbReference>
<dbReference type="SUPFAM" id="SSF54106">
    <property type="entry name" value="LysM domain"/>
    <property type="match status" value="1"/>
</dbReference>
<feature type="coiled-coil region" evidence="2">
    <location>
        <begin position="192"/>
        <end position="219"/>
    </location>
</feature>